<keyword evidence="2" id="KW-0378">Hydrolase</keyword>
<evidence type="ECO:0000256" key="1">
    <source>
        <dbReference type="SAM" id="MobiDB-lite"/>
    </source>
</evidence>
<keyword evidence="2" id="KW-0540">Nuclease</keyword>
<dbReference type="Proteomes" id="UP000321638">
    <property type="component" value="Unassembled WGS sequence"/>
</dbReference>
<protein>
    <submittedName>
        <fullName evidence="2">Restriction endonuclease subunit R</fullName>
    </submittedName>
</protein>
<accession>A0A5C8PVP3</accession>
<evidence type="ECO:0000313" key="2">
    <source>
        <dbReference type="EMBL" id="TXL81929.1"/>
    </source>
</evidence>
<feature type="region of interest" description="Disordered" evidence="1">
    <location>
        <begin position="243"/>
        <end position="276"/>
    </location>
</feature>
<keyword evidence="2" id="KW-0255">Endonuclease</keyword>
<keyword evidence="3" id="KW-1185">Reference proteome</keyword>
<dbReference type="RefSeq" id="WP_147845284.1">
    <property type="nucleotide sequence ID" value="NZ_VDUZ01000002.1"/>
</dbReference>
<name>A0A5C8PVP3_9HYPH</name>
<dbReference type="EMBL" id="VDUZ01000002">
    <property type="protein sequence ID" value="TXL81929.1"/>
    <property type="molecule type" value="Genomic_DNA"/>
</dbReference>
<gene>
    <name evidence="2" type="ORF">FHP25_02355</name>
</gene>
<reference evidence="2 3" key="1">
    <citation type="submission" date="2019-06" db="EMBL/GenBank/DDBJ databases">
        <title>New taxonomy in bacterial strain CC-CFT640, isolated from vineyard.</title>
        <authorList>
            <person name="Lin S.-Y."/>
            <person name="Tsai C.-F."/>
            <person name="Young C.-C."/>
        </authorList>
    </citation>
    <scope>NUCLEOTIDE SEQUENCE [LARGE SCALE GENOMIC DNA]</scope>
    <source>
        <strain evidence="2 3">CC-CFT640</strain>
    </source>
</reference>
<sequence length="276" mass="30973">MSVPKRVHDRVVAGIRRYQQIFAAAKRRDVSESDTAVIIADFLADVLGYEKYVEITTEFAIRGTYCDLAIKLGGTLCCLIEVKAIGVELKDQHVKQAVDYAANQGSEWIALTNGAVWRIYRVEFSQPIGFTLVAEMELLNTPSRDAALIECFESLSREGFAKDRLTEFFEQRQATSRYALAATLLSEPMLKLLRRELRRVFPGVKVTEDFLEKQLKTEVLKRELVEGDHAAVAASMLRKLARRMERQRERARTDEAAGTGGDASAGSQIEQQTGTH</sequence>
<dbReference type="GO" id="GO:0004519">
    <property type="term" value="F:endonuclease activity"/>
    <property type="evidence" value="ECO:0007669"/>
    <property type="project" value="UniProtKB-KW"/>
</dbReference>
<comment type="caution">
    <text evidence="2">The sequence shown here is derived from an EMBL/GenBank/DDBJ whole genome shotgun (WGS) entry which is preliminary data.</text>
</comment>
<dbReference type="OrthoDB" id="9806213at2"/>
<feature type="compositionally biased region" description="Basic and acidic residues" evidence="1">
    <location>
        <begin position="243"/>
        <end position="255"/>
    </location>
</feature>
<evidence type="ECO:0000313" key="3">
    <source>
        <dbReference type="Proteomes" id="UP000321638"/>
    </source>
</evidence>
<dbReference type="AlphaFoldDB" id="A0A5C8PVP3"/>
<organism evidence="2 3">
    <name type="scientific">Vineibacter terrae</name>
    <dbReference type="NCBI Taxonomy" id="2586908"/>
    <lineage>
        <taxon>Bacteria</taxon>
        <taxon>Pseudomonadati</taxon>
        <taxon>Pseudomonadota</taxon>
        <taxon>Alphaproteobacteria</taxon>
        <taxon>Hyphomicrobiales</taxon>
        <taxon>Vineibacter</taxon>
    </lineage>
</organism>
<proteinExistence type="predicted"/>